<reference evidence="1 2" key="1">
    <citation type="submission" date="2021-02" db="EMBL/GenBank/DDBJ databases">
        <title>Lysobacter arenosi sp. nov., isolated from soil of gangwondo yeongwol, south Korea.</title>
        <authorList>
            <person name="Kim K.R."/>
            <person name="Kim K.H."/>
            <person name="Jeon C.O."/>
        </authorList>
    </citation>
    <scope>NUCLEOTIDE SEQUENCE [LARGE SCALE GENOMIC DNA]</scope>
    <source>
        <strain evidence="1 2">R7</strain>
    </source>
</reference>
<evidence type="ECO:0008006" key="3">
    <source>
        <dbReference type="Google" id="ProtNLM"/>
    </source>
</evidence>
<proteinExistence type="predicted"/>
<evidence type="ECO:0000313" key="2">
    <source>
        <dbReference type="Proteomes" id="UP000663400"/>
    </source>
</evidence>
<evidence type="ECO:0000313" key="1">
    <source>
        <dbReference type="EMBL" id="QSX76216.1"/>
    </source>
</evidence>
<dbReference type="EMBL" id="CP071517">
    <property type="protein sequence ID" value="QSX76216.1"/>
    <property type="molecule type" value="Genomic_DNA"/>
</dbReference>
<sequence>MLATTSAQAQTQDDTEAVRFTGPLVSSAPPLPKGALNIEPYLINTQTVARYDSKGDRHDVDGATDDWQISVPIQYGASDRLTLAVTLNAAYEPGRDGQWALAAGDTRLSASWLLAQGKGAQQPKLTLSMHQNLTTGQHDRLELRRVPGPTGSGADSTTLALDGQAYFLPRRNLRRRAGLAWRLPGANAGLHGQSGYDTHAGFKGNAELGQGVVANLGTEYSFNGHWALASDLVYEHESGTRVRGLAGMAPVDETLPSSWRLSIAPAAEYHWSDNAGMIFGALMSLDGRNTPAIVSPQVAVNLSF</sequence>
<accession>A0ABX7RFK8</accession>
<dbReference type="RefSeq" id="WP_200605711.1">
    <property type="nucleotide sequence ID" value="NZ_CP071517.1"/>
</dbReference>
<name>A0ABX7RFK8_9GAMM</name>
<keyword evidence="2" id="KW-1185">Reference proteome</keyword>
<dbReference type="Proteomes" id="UP000663400">
    <property type="component" value="Chromosome"/>
</dbReference>
<gene>
    <name evidence="1" type="ORF">HIV01_006910</name>
</gene>
<organism evidence="1 2">
    <name type="scientific">Lysobacter arenosi</name>
    <dbReference type="NCBI Taxonomy" id="2795387"/>
    <lineage>
        <taxon>Bacteria</taxon>
        <taxon>Pseudomonadati</taxon>
        <taxon>Pseudomonadota</taxon>
        <taxon>Gammaproteobacteria</taxon>
        <taxon>Lysobacterales</taxon>
        <taxon>Lysobacteraceae</taxon>
        <taxon>Lysobacter</taxon>
    </lineage>
</organism>
<protein>
    <recommendedName>
        <fullName evidence="3">Transporter</fullName>
    </recommendedName>
</protein>